<accession>A0ACA9NA06</accession>
<keyword evidence="2" id="KW-1185">Reference proteome</keyword>
<evidence type="ECO:0000313" key="2">
    <source>
        <dbReference type="Proteomes" id="UP000789525"/>
    </source>
</evidence>
<proteinExistence type="predicted"/>
<sequence length="227" mass="24687">VIGFTPTARVGSTQNLIGTKLYFAGGFTGLTQPYSNDFFYLDLSNSFQIDNPPWVSLSASVPISPTYSTSITSPLDNSTIYLIGGYMQNPSTNSPDNNTLVYTFNSNTTQWTIPTIGGSIPAGRQEMDGVVDNTGKVYIFGGYVITNSTSKNGNIFDDIIIFDISTNIWSTIQSTSNFPNPRIDYTAILLENNVIVYIGGREYASSTNQTQTLVNLDEVSSLLSSDL</sequence>
<feature type="non-terminal residue" evidence="1">
    <location>
        <position position="1"/>
    </location>
</feature>
<dbReference type="Proteomes" id="UP000789525">
    <property type="component" value="Unassembled WGS sequence"/>
</dbReference>
<protein>
    <submittedName>
        <fullName evidence="1">3944_t:CDS:1</fullName>
    </submittedName>
</protein>
<name>A0ACA9NA06_9GLOM</name>
<organism evidence="1 2">
    <name type="scientific">Acaulospora colombiana</name>
    <dbReference type="NCBI Taxonomy" id="27376"/>
    <lineage>
        <taxon>Eukaryota</taxon>
        <taxon>Fungi</taxon>
        <taxon>Fungi incertae sedis</taxon>
        <taxon>Mucoromycota</taxon>
        <taxon>Glomeromycotina</taxon>
        <taxon>Glomeromycetes</taxon>
        <taxon>Diversisporales</taxon>
        <taxon>Acaulosporaceae</taxon>
        <taxon>Acaulospora</taxon>
    </lineage>
</organism>
<gene>
    <name evidence="1" type="ORF">ACOLOM_LOCUS8050</name>
</gene>
<evidence type="ECO:0000313" key="1">
    <source>
        <dbReference type="EMBL" id="CAG8644397.1"/>
    </source>
</evidence>
<comment type="caution">
    <text evidence="1">The sequence shown here is derived from an EMBL/GenBank/DDBJ whole genome shotgun (WGS) entry which is preliminary data.</text>
</comment>
<dbReference type="EMBL" id="CAJVPT010019877">
    <property type="protein sequence ID" value="CAG8644397.1"/>
    <property type="molecule type" value="Genomic_DNA"/>
</dbReference>
<reference evidence="1" key="1">
    <citation type="submission" date="2021-06" db="EMBL/GenBank/DDBJ databases">
        <authorList>
            <person name="Kallberg Y."/>
            <person name="Tangrot J."/>
            <person name="Rosling A."/>
        </authorList>
    </citation>
    <scope>NUCLEOTIDE SEQUENCE</scope>
    <source>
        <strain evidence="1">CL356</strain>
    </source>
</reference>